<organism evidence="13 14">
    <name type="scientific">Microbotryum silenes-dioicae</name>
    <dbReference type="NCBI Taxonomy" id="796604"/>
    <lineage>
        <taxon>Eukaryota</taxon>
        <taxon>Fungi</taxon>
        <taxon>Dikarya</taxon>
        <taxon>Basidiomycota</taxon>
        <taxon>Pucciniomycotina</taxon>
        <taxon>Microbotryomycetes</taxon>
        <taxon>Microbotryales</taxon>
        <taxon>Microbotryaceae</taxon>
        <taxon>Microbotryum</taxon>
    </lineage>
</organism>
<feature type="compositionally biased region" description="Low complexity" evidence="11">
    <location>
        <begin position="67"/>
        <end position="77"/>
    </location>
</feature>
<dbReference type="PROSITE" id="PS50005">
    <property type="entry name" value="TPR"/>
    <property type="match status" value="3"/>
</dbReference>
<evidence type="ECO:0000256" key="9">
    <source>
        <dbReference type="ARBA" id="ARBA00038030"/>
    </source>
</evidence>
<evidence type="ECO:0000313" key="13">
    <source>
        <dbReference type="EMBL" id="SGY34948.1"/>
    </source>
</evidence>
<evidence type="ECO:0000256" key="6">
    <source>
        <dbReference type="ARBA" id="ARBA00022989"/>
    </source>
</evidence>
<feature type="compositionally biased region" description="Low complexity" evidence="11">
    <location>
        <begin position="47"/>
        <end position="57"/>
    </location>
</feature>
<keyword evidence="8 12" id="KW-0472">Membrane</keyword>
<feature type="transmembrane region" description="Helical" evidence="12">
    <location>
        <begin position="31"/>
        <end position="49"/>
    </location>
</feature>
<dbReference type="PROSITE" id="PS50293">
    <property type="entry name" value="TPR_REGION"/>
    <property type="match status" value="1"/>
</dbReference>
<feature type="compositionally biased region" description="Low complexity" evidence="11">
    <location>
        <begin position="104"/>
        <end position="115"/>
    </location>
</feature>
<dbReference type="AlphaFoldDB" id="A0A2X0LZH9"/>
<dbReference type="STRING" id="796604.A0A2X0LZH9"/>
<feature type="repeat" description="TPR" evidence="10">
    <location>
        <begin position="511"/>
        <end position="544"/>
    </location>
</feature>
<dbReference type="SUPFAM" id="SSF48452">
    <property type="entry name" value="TPR-like"/>
    <property type="match status" value="3"/>
</dbReference>
<keyword evidence="4" id="KW-1000">Mitochondrion outer membrane</keyword>
<evidence type="ECO:0000256" key="12">
    <source>
        <dbReference type="SAM" id="Phobius"/>
    </source>
</evidence>
<comment type="similarity">
    <text evidence="9">Belongs to the Tom70 family.</text>
</comment>
<evidence type="ECO:0000256" key="1">
    <source>
        <dbReference type="ARBA" id="ARBA00004572"/>
    </source>
</evidence>
<protein>
    <submittedName>
        <fullName evidence="13">BQ5605_C002g01706 protein</fullName>
    </submittedName>
</protein>
<feature type="region of interest" description="Disordered" evidence="11">
    <location>
        <begin position="47"/>
        <end position="139"/>
    </location>
</feature>
<keyword evidence="2 12" id="KW-0812">Transmembrane</keyword>
<dbReference type="GO" id="GO:0030943">
    <property type="term" value="F:mitochondrion targeting sequence binding"/>
    <property type="evidence" value="ECO:0007669"/>
    <property type="project" value="TreeGrafter"/>
</dbReference>
<feature type="repeat" description="TPR" evidence="10">
    <location>
        <begin position="409"/>
        <end position="442"/>
    </location>
</feature>
<gene>
    <name evidence="13" type="primary">BQ5605_C002g01706</name>
    <name evidence="13" type="ORF">BQ5605_C002G01706</name>
</gene>
<evidence type="ECO:0000256" key="5">
    <source>
        <dbReference type="ARBA" id="ARBA00022803"/>
    </source>
</evidence>
<dbReference type="GO" id="GO:0030150">
    <property type="term" value="P:protein import into mitochondrial matrix"/>
    <property type="evidence" value="ECO:0007669"/>
    <property type="project" value="TreeGrafter"/>
</dbReference>
<evidence type="ECO:0000256" key="2">
    <source>
        <dbReference type="ARBA" id="ARBA00022692"/>
    </source>
</evidence>
<name>A0A2X0LZH9_9BASI</name>
<dbReference type="SMART" id="SM00028">
    <property type="entry name" value="TPR"/>
    <property type="match status" value="9"/>
</dbReference>
<evidence type="ECO:0000313" key="14">
    <source>
        <dbReference type="Proteomes" id="UP000249464"/>
    </source>
</evidence>
<keyword evidence="7" id="KW-0496">Mitochondrion</keyword>
<evidence type="ECO:0000256" key="11">
    <source>
        <dbReference type="SAM" id="MobiDB-lite"/>
    </source>
</evidence>
<evidence type="ECO:0000256" key="8">
    <source>
        <dbReference type="ARBA" id="ARBA00023136"/>
    </source>
</evidence>
<dbReference type="Pfam" id="PF13174">
    <property type="entry name" value="TPR_6"/>
    <property type="match status" value="1"/>
</dbReference>
<keyword evidence="5 10" id="KW-0802">TPR repeat</keyword>
<keyword evidence="6 12" id="KW-1133">Transmembrane helix</keyword>
<dbReference type="EMBL" id="FQNC01000041">
    <property type="protein sequence ID" value="SGY34948.1"/>
    <property type="molecule type" value="Genomic_DNA"/>
</dbReference>
<reference evidence="13 14" key="1">
    <citation type="submission" date="2016-11" db="EMBL/GenBank/DDBJ databases">
        <authorList>
            <person name="Jaros S."/>
            <person name="Januszkiewicz K."/>
            <person name="Wedrychowicz H."/>
        </authorList>
    </citation>
    <scope>NUCLEOTIDE SEQUENCE [LARGE SCALE GENOMIC DNA]</scope>
</reference>
<dbReference type="InterPro" id="IPR019734">
    <property type="entry name" value="TPR_rpt"/>
</dbReference>
<dbReference type="PANTHER" id="PTHR46208">
    <property type="entry name" value="MITOCHONDRIAL IMPORT RECEPTOR SUBUNIT TOM70"/>
    <property type="match status" value="1"/>
</dbReference>
<proteinExistence type="inferred from homology"/>
<dbReference type="Proteomes" id="UP000249464">
    <property type="component" value="Unassembled WGS sequence"/>
</dbReference>
<dbReference type="InterPro" id="IPR011990">
    <property type="entry name" value="TPR-like_helical_dom_sf"/>
</dbReference>
<dbReference type="GO" id="GO:0008320">
    <property type="term" value="F:protein transmembrane transporter activity"/>
    <property type="evidence" value="ECO:0007669"/>
    <property type="project" value="TreeGrafter"/>
</dbReference>
<keyword evidence="14" id="KW-1185">Reference proteome</keyword>
<evidence type="ECO:0000256" key="4">
    <source>
        <dbReference type="ARBA" id="ARBA00022787"/>
    </source>
</evidence>
<dbReference type="PANTHER" id="PTHR46208:SF1">
    <property type="entry name" value="MITOCHONDRIAL IMPORT RECEPTOR SUBUNIT TOM70"/>
    <property type="match status" value="1"/>
</dbReference>
<comment type="subcellular location">
    <subcellularLocation>
        <location evidence="1">Mitochondrion outer membrane</location>
        <topology evidence="1">Single-pass membrane protein</topology>
    </subcellularLocation>
</comment>
<evidence type="ECO:0000256" key="7">
    <source>
        <dbReference type="ARBA" id="ARBA00023128"/>
    </source>
</evidence>
<sequence length="706" mass="77495">MATSTTTTTTSGGGGSPAASLTNLFNTHRRAVLVTLAVAIGATGAYYYSSSAPSSGRGRAGSGGRGSASSSSSSNKNGGEGSGSGSGDEAAKKRKKKSKKPKTRTATPTTADESTSNTPSSQIGIPSPQGEGGEQDPSEADIEIMDPEQRTKLALTLKAKGNKLYSGKKYREAIACYSRAIACEEQAVFYSNRAACYTNLNEQENVIEDCTSALRLDPSYIKALNRRATAHESIGGIDHLYQALCDFTAAAIIDNFSTESTQVSVERVMKKLAGEKATIALKDREPRLPSPTFIKAYLEAFRPRESSANLSAPAVHALIFSWCTEPDPEDPEDPSQGDQTLKLAFEALHAKDFVHALSYFNEAIEQGISTNEGKAAALNMRATFRFIMSDAPAALVDLDEATSLSPTGTQSWVKKASVHMELGQPEEAFRDFDRASAIDPENADVHYHRGQVYFITGEFDKAITEYRRSSEIDPSFIFSHIQLAVANYKNEAVEKAMHQFRKFLKDYPKSPEVFNYYGELLLDQQKYEEAVQNFEKSIQLDKNSIPRNALYVTSLSWTVQLHLLTNEHALYLELNRPLVNKALAVFQWKQDFAQAEKICREALEIGKSPLAFRLARHDRLTQDLYPIVVDEQCDVAVATLAQLLLQQNKVHDAVKMFELSAQVSRTEPELINALTYECATRAQIAFIEAYPSYAEKLGLNRSAPTA</sequence>
<keyword evidence="3" id="KW-0677">Repeat</keyword>
<evidence type="ECO:0000256" key="3">
    <source>
        <dbReference type="ARBA" id="ARBA00022737"/>
    </source>
</evidence>
<dbReference type="GO" id="GO:0045039">
    <property type="term" value="P:protein insertion into mitochondrial inner membrane"/>
    <property type="evidence" value="ECO:0007669"/>
    <property type="project" value="TreeGrafter"/>
</dbReference>
<feature type="repeat" description="TPR" evidence="10">
    <location>
        <begin position="443"/>
        <end position="476"/>
    </location>
</feature>
<dbReference type="Pfam" id="PF07719">
    <property type="entry name" value="TPR_2"/>
    <property type="match status" value="1"/>
</dbReference>
<evidence type="ECO:0000256" key="10">
    <source>
        <dbReference type="PROSITE-ProRule" id="PRU00339"/>
    </source>
</evidence>
<accession>A0A2X0LZH9</accession>
<dbReference type="GO" id="GO:0005741">
    <property type="term" value="C:mitochondrial outer membrane"/>
    <property type="evidence" value="ECO:0007669"/>
    <property type="project" value="UniProtKB-SubCell"/>
</dbReference>
<dbReference type="Gene3D" id="1.25.40.10">
    <property type="entry name" value="Tetratricopeptide repeat domain"/>
    <property type="match status" value="2"/>
</dbReference>
<dbReference type="InterPro" id="IPR013105">
    <property type="entry name" value="TPR_2"/>
</dbReference>
<feature type="compositionally biased region" description="Basic residues" evidence="11">
    <location>
        <begin position="92"/>
        <end position="103"/>
    </location>
</feature>
<dbReference type="Pfam" id="PF13414">
    <property type="entry name" value="TPR_11"/>
    <property type="match status" value="1"/>
</dbReference>